<organism evidence="2 3">
    <name type="scientific">Streptomyces pactum</name>
    <dbReference type="NCBI Taxonomy" id="68249"/>
    <lineage>
        <taxon>Bacteria</taxon>
        <taxon>Bacillati</taxon>
        <taxon>Actinomycetota</taxon>
        <taxon>Actinomycetes</taxon>
        <taxon>Kitasatosporales</taxon>
        <taxon>Streptomycetaceae</taxon>
        <taxon>Streptomyces</taxon>
    </lineage>
</organism>
<feature type="compositionally biased region" description="Basic and acidic residues" evidence="1">
    <location>
        <begin position="13"/>
        <end position="22"/>
    </location>
</feature>
<evidence type="ECO:0000256" key="1">
    <source>
        <dbReference type="SAM" id="MobiDB-lite"/>
    </source>
</evidence>
<dbReference type="EMBL" id="JACYXC010000001">
    <property type="protein sequence ID" value="MBH5333392.1"/>
    <property type="molecule type" value="Genomic_DNA"/>
</dbReference>
<comment type="caution">
    <text evidence="2">The sequence shown here is derived from an EMBL/GenBank/DDBJ whole genome shotgun (WGS) entry which is preliminary data.</text>
</comment>
<evidence type="ECO:0000313" key="3">
    <source>
        <dbReference type="Proteomes" id="UP000807371"/>
    </source>
</evidence>
<evidence type="ECO:0008006" key="4">
    <source>
        <dbReference type="Google" id="ProtNLM"/>
    </source>
</evidence>
<proteinExistence type="predicted"/>
<name>A0ABS0NE09_9ACTN</name>
<evidence type="ECO:0000313" key="2">
    <source>
        <dbReference type="EMBL" id="MBH5333392.1"/>
    </source>
</evidence>
<protein>
    <recommendedName>
        <fullName evidence="4">WXG100 family type VII secretion target</fullName>
    </recommendedName>
</protein>
<reference evidence="2 3" key="1">
    <citation type="submission" date="2020-09" db="EMBL/GenBank/DDBJ databases">
        <title>Biosynthesis of the nuclear factor of activated T cells inhibitor NFAT-133 and its congeners in Streptomyces pactum.</title>
        <authorList>
            <person name="Zhou W."/>
            <person name="Posri P."/>
            <person name="Abugrain M.E."/>
            <person name="Weisberg A.J."/>
            <person name="Chang J.H."/>
            <person name="Mahmud T."/>
        </authorList>
    </citation>
    <scope>NUCLEOTIDE SEQUENCE [LARGE SCALE GENOMIC DNA]</scope>
    <source>
        <strain evidence="2 3">ATCC 27456</strain>
    </source>
</reference>
<keyword evidence="3" id="KW-1185">Reference proteome</keyword>
<sequence>MSKTGDDALTTDDLAHPRHREAAAGNPQGERGPRSGPPVFPGEATGRPDASGAGAFPPSGTPGTAPFDGPAGTDGPATGGGRGQDDDQPLLGPGRTADLRTRWSTIQNDFVDDPRAAVRDADALVAEVMQTLAATFARHKQGLEEQWQKGGDVATEDLRLALQHYRSFFHRLLST</sequence>
<accession>A0ABS0NE09</accession>
<gene>
    <name evidence="2" type="ORF">IHE55_00665</name>
</gene>
<feature type="region of interest" description="Disordered" evidence="1">
    <location>
        <begin position="1"/>
        <end position="100"/>
    </location>
</feature>
<dbReference type="Proteomes" id="UP000807371">
    <property type="component" value="Unassembled WGS sequence"/>
</dbReference>